<keyword evidence="2" id="KW-1185">Reference proteome</keyword>
<dbReference type="SUPFAM" id="SSF82171">
    <property type="entry name" value="DPP6 N-terminal domain-like"/>
    <property type="match status" value="1"/>
</dbReference>
<evidence type="ECO:0000313" key="2">
    <source>
        <dbReference type="Proteomes" id="UP000187735"/>
    </source>
</evidence>
<dbReference type="EMBL" id="CP017641">
    <property type="protein sequence ID" value="APZ96652.1"/>
    <property type="molecule type" value="Genomic_DNA"/>
</dbReference>
<dbReference type="Proteomes" id="UP000187735">
    <property type="component" value="Chromosome"/>
</dbReference>
<dbReference type="KEGG" id="fmr:Fuma_06325"/>
<dbReference type="RefSeq" id="WP_145944486.1">
    <property type="nucleotide sequence ID" value="NZ_CP017641.1"/>
</dbReference>
<sequence>MPAASQTRPSIAWISHGRLYVKRGDAPVQEVESDFARNSLEREMRSSQNNSWKGRSGVWGSMGMEPPGMAPWENAEARRNIRFTTMAAGDSPEEIYYVLDMGAVGGLFKQNLKLDEETRLMHRQGFSARDISRHPENGELAVSLMREDGTVGLSITRHDGLFGRNITLSDSIDEAPSWLRDGTRRIVFQSSAIGRDEHGAAIGKSTYRVEQVDLETEQIENLHEEDDFDLLQPRVTDNGTTLFIRRPYKADHRKSQTLLETAQDVIYFPFRLARTFVYFFNFMSMAFTGKPLMNAGGPAPQQNKNPYLMLYGQAVDTRQAMTKQSGKENVKPLVPEEWQLIELSASGETKALAENVLCFDCSPAGDVVFTDGRRIYSLGPDGKPQQIAEGDVIEKVILLAAEDSA</sequence>
<gene>
    <name evidence="1" type="ORF">Fuma_06325</name>
</gene>
<dbReference type="OrthoDB" id="8879187at2"/>
<reference evidence="1 2" key="1">
    <citation type="journal article" date="2016" name="Front. Microbiol.">
        <title>Fuerstia marisgermanicae gen. nov., sp. nov., an Unusual Member of the Phylum Planctomycetes from the German Wadden Sea.</title>
        <authorList>
            <person name="Kohn T."/>
            <person name="Heuer A."/>
            <person name="Jogler M."/>
            <person name="Vollmers J."/>
            <person name="Boedeker C."/>
            <person name="Bunk B."/>
            <person name="Rast P."/>
            <person name="Borchert D."/>
            <person name="Glockner I."/>
            <person name="Freese H.M."/>
            <person name="Klenk H.P."/>
            <person name="Overmann J."/>
            <person name="Kaster A.K."/>
            <person name="Rohde M."/>
            <person name="Wiegand S."/>
            <person name="Jogler C."/>
        </authorList>
    </citation>
    <scope>NUCLEOTIDE SEQUENCE [LARGE SCALE GENOMIC DNA]</scope>
    <source>
        <strain evidence="1 2">NH11</strain>
    </source>
</reference>
<name>A0A1P8WRG8_9PLAN</name>
<proteinExistence type="predicted"/>
<dbReference type="STRING" id="1891926.Fuma_06325"/>
<protein>
    <submittedName>
        <fullName evidence="1">Uncharacterized protein</fullName>
    </submittedName>
</protein>
<evidence type="ECO:0000313" key="1">
    <source>
        <dbReference type="EMBL" id="APZ96652.1"/>
    </source>
</evidence>
<organism evidence="1 2">
    <name type="scientific">Fuerstiella marisgermanici</name>
    <dbReference type="NCBI Taxonomy" id="1891926"/>
    <lineage>
        <taxon>Bacteria</taxon>
        <taxon>Pseudomonadati</taxon>
        <taxon>Planctomycetota</taxon>
        <taxon>Planctomycetia</taxon>
        <taxon>Planctomycetales</taxon>
        <taxon>Planctomycetaceae</taxon>
        <taxon>Fuerstiella</taxon>
    </lineage>
</organism>
<accession>A0A1P8WRG8</accession>
<dbReference type="AlphaFoldDB" id="A0A1P8WRG8"/>